<feature type="domain" description="TFIIB-type" evidence="5">
    <location>
        <begin position="8"/>
        <end position="39"/>
    </location>
</feature>
<reference evidence="6" key="1">
    <citation type="journal article" date="2014" name="Int. J. Syst. Evol. Microbiol.">
        <title>Complete genome sequence of Corynebacterium casei LMG S-19264T (=DSM 44701T), isolated from a smear-ripened cheese.</title>
        <authorList>
            <consortium name="US DOE Joint Genome Institute (JGI-PGF)"/>
            <person name="Walter F."/>
            <person name="Albersmeier A."/>
            <person name="Kalinowski J."/>
            <person name="Ruckert C."/>
        </authorList>
    </citation>
    <scope>NUCLEOTIDE SEQUENCE</scope>
    <source>
        <strain evidence="6">JCM 10088</strain>
    </source>
</reference>
<dbReference type="InterPro" id="IPR013150">
    <property type="entry name" value="TFIIB_cyclin"/>
</dbReference>
<keyword evidence="4" id="KW-0862">Zinc</keyword>
<keyword evidence="4" id="KW-0479">Metal-binding</keyword>
<dbReference type="SUPFAM" id="SSF47954">
    <property type="entry name" value="Cyclin-like"/>
    <property type="match status" value="1"/>
</dbReference>
<dbReference type="Gene3D" id="1.10.472.10">
    <property type="entry name" value="Cyclin-like"/>
    <property type="match status" value="2"/>
</dbReference>
<dbReference type="AlphaFoldDB" id="A0A830GWK8"/>
<organism evidence="6 7">
    <name type="scientific">Thermocladium modestius</name>
    <dbReference type="NCBI Taxonomy" id="62609"/>
    <lineage>
        <taxon>Archaea</taxon>
        <taxon>Thermoproteota</taxon>
        <taxon>Thermoprotei</taxon>
        <taxon>Thermoproteales</taxon>
        <taxon>Thermoproteaceae</taxon>
        <taxon>Thermocladium</taxon>
    </lineage>
</organism>
<dbReference type="PANTHER" id="PTHR11618">
    <property type="entry name" value="TRANSCRIPTION INITIATION FACTOR IIB-RELATED"/>
    <property type="match status" value="1"/>
</dbReference>
<dbReference type="Pfam" id="PF00382">
    <property type="entry name" value="TFIIB"/>
    <property type="match status" value="1"/>
</dbReference>
<comment type="caution">
    <text evidence="6">The sequence shown here is derived from an EMBL/GenBank/DDBJ whole genome shotgun (WGS) entry which is preliminary data.</text>
</comment>
<evidence type="ECO:0000256" key="1">
    <source>
        <dbReference type="ARBA" id="ARBA00022737"/>
    </source>
</evidence>
<evidence type="ECO:0000256" key="3">
    <source>
        <dbReference type="ARBA" id="ARBA00023163"/>
    </source>
</evidence>
<dbReference type="GO" id="GO:0070897">
    <property type="term" value="P:transcription preinitiation complex assembly"/>
    <property type="evidence" value="ECO:0007669"/>
    <property type="project" value="InterPro"/>
</dbReference>
<dbReference type="SUPFAM" id="SSF57783">
    <property type="entry name" value="Zinc beta-ribbon"/>
    <property type="match status" value="1"/>
</dbReference>
<sequence length="300" mass="33714">MVGVKQVEEIKCQVCGSTDVIYDGERGELICSKCGTVIEERPIIDMGAEWRDFGDKPSRARAQAIDETQPNLGIGILRIGKIMGKRYSISFNRKIEAITRTSSIERNVVTIRHVVKQLLIKLSLPSYILPNVIRDYRKLAERGYRARLRETAVALTYLNCKKEGIPCRLKTLVKMSGIDGHGLNRVITKIRQAGYDKLQSNGSDVMKYVTALVNGIDTGPISKKNVYSFVMDLLNKAHEKRLLNGKSNYSVAAAAVYIAMMIFGIRTKQRDVASIASVTDVTIRSRYRELMEKIEIEIII</sequence>
<dbReference type="InterPro" id="IPR000812">
    <property type="entry name" value="TFIIB"/>
</dbReference>
<reference evidence="6" key="2">
    <citation type="submission" date="2020-09" db="EMBL/GenBank/DDBJ databases">
        <authorList>
            <person name="Sun Q."/>
            <person name="Ohkuma M."/>
        </authorList>
    </citation>
    <scope>NUCLEOTIDE SEQUENCE</scope>
    <source>
        <strain evidence="6">JCM 10088</strain>
    </source>
</reference>
<evidence type="ECO:0000256" key="2">
    <source>
        <dbReference type="ARBA" id="ARBA00023015"/>
    </source>
</evidence>
<dbReference type="GO" id="GO:0097550">
    <property type="term" value="C:transcription preinitiation complex"/>
    <property type="evidence" value="ECO:0007669"/>
    <property type="project" value="TreeGrafter"/>
</dbReference>
<dbReference type="EMBL" id="BMNL01000004">
    <property type="protein sequence ID" value="GGP22318.1"/>
    <property type="molecule type" value="Genomic_DNA"/>
</dbReference>
<dbReference type="GO" id="GO:0008270">
    <property type="term" value="F:zinc ion binding"/>
    <property type="evidence" value="ECO:0007669"/>
    <property type="project" value="UniProtKB-KW"/>
</dbReference>
<evidence type="ECO:0000313" key="6">
    <source>
        <dbReference type="EMBL" id="GGP22318.1"/>
    </source>
</evidence>
<dbReference type="Proteomes" id="UP000610960">
    <property type="component" value="Unassembled WGS sequence"/>
</dbReference>
<dbReference type="InterPro" id="IPR013137">
    <property type="entry name" value="Znf_TFIIB"/>
</dbReference>
<keyword evidence="7" id="KW-1185">Reference proteome</keyword>
<evidence type="ECO:0000259" key="5">
    <source>
        <dbReference type="PROSITE" id="PS51134"/>
    </source>
</evidence>
<keyword evidence="3" id="KW-0804">Transcription</keyword>
<evidence type="ECO:0000313" key="7">
    <source>
        <dbReference type="Proteomes" id="UP000610960"/>
    </source>
</evidence>
<dbReference type="Pfam" id="PF08271">
    <property type="entry name" value="Zn_Ribbon_TF"/>
    <property type="match status" value="1"/>
</dbReference>
<dbReference type="PRINTS" id="PR00685">
    <property type="entry name" value="TIFACTORIIB"/>
</dbReference>
<dbReference type="InterPro" id="IPR036915">
    <property type="entry name" value="Cyclin-like_sf"/>
</dbReference>
<keyword evidence="1" id="KW-0677">Repeat</keyword>
<proteinExistence type="predicted"/>
<gene>
    <name evidence="6" type="primary">tfb</name>
    <name evidence="6" type="ORF">GCM10007981_17900</name>
</gene>
<protein>
    <submittedName>
        <fullName evidence="6">Transcription initiation factor IIB</fullName>
    </submittedName>
</protein>
<dbReference type="Gene3D" id="2.20.25.10">
    <property type="match status" value="1"/>
</dbReference>
<keyword evidence="2" id="KW-0805">Transcription regulation</keyword>
<keyword evidence="4" id="KW-0863">Zinc-finger</keyword>
<dbReference type="PANTHER" id="PTHR11618:SF13">
    <property type="entry name" value="TRANSCRIPTION INITIATION FACTOR IIB"/>
    <property type="match status" value="1"/>
</dbReference>
<name>A0A830GWK8_9CREN</name>
<dbReference type="PROSITE" id="PS51134">
    <property type="entry name" value="ZF_TFIIB"/>
    <property type="match status" value="1"/>
</dbReference>
<dbReference type="GO" id="GO:0017025">
    <property type="term" value="F:TBP-class protein binding"/>
    <property type="evidence" value="ECO:0007669"/>
    <property type="project" value="InterPro"/>
</dbReference>
<accession>A0A830GWK8</accession>
<evidence type="ECO:0000256" key="4">
    <source>
        <dbReference type="PROSITE-ProRule" id="PRU00469"/>
    </source>
</evidence>